<protein>
    <submittedName>
        <fullName evidence="1">Uncharacterized protein</fullName>
    </submittedName>
</protein>
<name>A0A2N9ERJ7_FAGSY</name>
<dbReference type="AlphaFoldDB" id="A0A2N9ERJ7"/>
<evidence type="ECO:0000313" key="1">
    <source>
        <dbReference type="EMBL" id="SPC77445.1"/>
    </source>
</evidence>
<proteinExistence type="predicted"/>
<reference evidence="1" key="1">
    <citation type="submission" date="2018-02" db="EMBL/GenBank/DDBJ databases">
        <authorList>
            <person name="Cohen D.B."/>
            <person name="Kent A.D."/>
        </authorList>
    </citation>
    <scope>NUCLEOTIDE SEQUENCE</scope>
</reference>
<gene>
    <name evidence="1" type="ORF">FSB_LOCUS5327</name>
</gene>
<accession>A0A2N9ERJ7</accession>
<organism evidence="1">
    <name type="scientific">Fagus sylvatica</name>
    <name type="common">Beechnut</name>
    <dbReference type="NCBI Taxonomy" id="28930"/>
    <lineage>
        <taxon>Eukaryota</taxon>
        <taxon>Viridiplantae</taxon>
        <taxon>Streptophyta</taxon>
        <taxon>Embryophyta</taxon>
        <taxon>Tracheophyta</taxon>
        <taxon>Spermatophyta</taxon>
        <taxon>Magnoliopsida</taxon>
        <taxon>eudicotyledons</taxon>
        <taxon>Gunneridae</taxon>
        <taxon>Pentapetalae</taxon>
        <taxon>rosids</taxon>
        <taxon>fabids</taxon>
        <taxon>Fagales</taxon>
        <taxon>Fagaceae</taxon>
        <taxon>Fagus</taxon>
    </lineage>
</organism>
<sequence>MFPNLSEMREERDQEMLGGGGVGLRRCAQIWWRRRGFETMCSDFVEAEWVWDDVLRFGTKRRGCGTVRSDLEPNGVDVGQ</sequence>
<dbReference type="EMBL" id="OIVN01000272">
    <property type="protein sequence ID" value="SPC77445.1"/>
    <property type="molecule type" value="Genomic_DNA"/>
</dbReference>